<sequence>MSILSLYLYCFAVTSLLFAGVLLILYSVSRYVKSREKEQRKMALEMYKTPQSVKVQRMPTTENNYSGPEEARCSDSTVDSCPSDHNNTSSTNHGSYDKIAVCKREDESLNNDSNPIILSSKSEYYDLSCCSQEGKPCHKHQNPQNTCEDKN</sequence>
<feature type="compositionally biased region" description="Polar residues" evidence="1">
    <location>
        <begin position="50"/>
        <end position="66"/>
    </location>
</feature>
<evidence type="ECO:0000313" key="3">
    <source>
        <dbReference type="Proteomes" id="UP000038045"/>
    </source>
</evidence>
<evidence type="ECO:0000313" key="4">
    <source>
        <dbReference type="WBParaSite" id="PTRK_0001580300.1"/>
    </source>
</evidence>
<feature type="region of interest" description="Disordered" evidence="1">
    <location>
        <begin position="50"/>
        <end position="94"/>
    </location>
</feature>
<keyword evidence="2" id="KW-1133">Transmembrane helix</keyword>
<name>A0A0N5A2E0_PARTI</name>
<accession>A0A0N5A2E0</accession>
<organism evidence="3 4">
    <name type="scientific">Parastrongyloides trichosuri</name>
    <name type="common">Possum-specific nematode worm</name>
    <dbReference type="NCBI Taxonomy" id="131310"/>
    <lineage>
        <taxon>Eukaryota</taxon>
        <taxon>Metazoa</taxon>
        <taxon>Ecdysozoa</taxon>
        <taxon>Nematoda</taxon>
        <taxon>Chromadorea</taxon>
        <taxon>Rhabditida</taxon>
        <taxon>Tylenchina</taxon>
        <taxon>Panagrolaimomorpha</taxon>
        <taxon>Strongyloidoidea</taxon>
        <taxon>Strongyloididae</taxon>
        <taxon>Parastrongyloides</taxon>
    </lineage>
</organism>
<dbReference type="WBParaSite" id="PTRK_0001580300.1">
    <property type="protein sequence ID" value="PTRK_0001580300.1"/>
    <property type="gene ID" value="PTRK_0001580300"/>
</dbReference>
<evidence type="ECO:0000256" key="1">
    <source>
        <dbReference type="SAM" id="MobiDB-lite"/>
    </source>
</evidence>
<keyword evidence="3" id="KW-1185">Reference proteome</keyword>
<dbReference type="AlphaFoldDB" id="A0A0N5A2E0"/>
<keyword evidence="2" id="KW-0812">Transmembrane</keyword>
<evidence type="ECO:0000256" key="2">
    <source>
        <dbReference type="SAM" id="Phobius"/>
    </source>
</evidence>
<proteinExistence type="predicted"/>
<protein>
    <submittedName>
        <fullName evidence="4">Secreted protein</fullName>
    </submittedName>
</protein>
<keyword evidence="2" id="KW-0472">Membrane</keyword>
<feature type="transmembrane region" description="Helical" evidence="2">
    <location>
        <begin position="6"/>
        <end position="32"/>
    </location>
</feature>
<reference evidence="4" key="1">
    <citation type="submission" date="2017-02" db="UniProtKB">
        <authorList>
            <consortium name="WormBaseParasite"/>
        </authorList>
    </citation>
    <scope>IDENTIFICATION</scope>
</reference>
<dbReference type="Proteomes" id="UP000038045">
    <property type="component" value="Unplaced"/>
</dbReference>
<feature type="compositionally biased region" description="Polar residues" evidence="1">
    <location>
        <begin position="74"/>
        <end position="94"/>
    </location>
</feature>